<keyword evidence="3 6" id="KW-0285">Flavoprotein</keyword>
<dbReference type="RefSeq" id="WP_076445281.1">
    <property type="nucleotide sequence ID" value="NZ_FTOQ01000002.1"/>
</dbReference>
<dbReference type="PANTHER" id="PTHR43884:SF20">
    <property type="entry name" value="ACYL-COA DEHYDROGENASE FADE28"/>
    <property type="match status" value="1"/>
</dbReference>
<dbReference type="InterPro" id="IPR046373">
    <property type="entry name" value="Acyl-CoA_Oxase/DH_mid-dom_sf"/>
</dbReference>
<protein>
    <submittedName>
        <fullName evidence="10">Acyl-CoA dehydrogenase</fullName>
    </submittedName>
</protein>
<evidence type="ECO:0000256" key="3">
    <source>
        <dbReference type="ARBA" id="ARBA00022630"/>
    </source>
</evidence>
<dbReference type="InterPro" id="IPR006091">
    <property type="entry name" value="Acyl-CoA_Oxase/DH_mid-dom"/>
</dbReference>
<keyword evidence="11" id="KW-1185">Reference proteome</keyword>
<evidence type="ECO:0000256" key="4">
    <source>
        <dbReference type="ARBA" id="ARBA00022827"/>
    </source>
</evidence>
<dbReference type="EMBL" id="FTOQ01000002">
    <property type="protein sequence ID" value="SIS64932.1"/>
    <property type="molecule type" value="Genomic_DNA"/>
</dbReference>
<dbReference type="InterPro" id="IPR037069">
    <property type="entry name" value="AcylCoA_DH/ox_N_sf"/>
</dbReference>
<dbReference type="Gene3D" id="2.40.110.10">
    <property type="entry name" value="Butyryl-CoA Dehydrogenase, subunit A, domain 2"/>
    <property type="match status" value="1"/>
</dbReference>
<evidence type="ECO:0000313" key="11">
    <source>
        <dbReference type="Proteomes" id="UP000186684"/>
    </source>
</evidence>
<dbReference type="CDD" id="cd00567">
    <property type="entry name" value="ACAD"/>
    <property type="match status" value="1"/>
</dbReference>
<dbReference type="InterPro" id="IPR036250">
    <property type="entry name" value="AcylCo_DH-like_C"/>
</dbReference>
<reference evidence="11" key="1">
    <citation type="submission" date="2017-01" db="EMBL/GenBank/DDBJ databases">
        <authorList>
            <person name="Varghese N."/>
            <person name="Submissions S."/>
        </authorList>
    </citation>
    <scope>NUCLEOTIDE SEQUENCE [LARGE SCALE GENOMIC DNA]</scope>
    <source>
        <strain evidence="11">DSM 29430</strain>
    </source>
</reference>
<comment type="cofactor">
    <cofactor evidence="1 6">
        <name>FAD</name>
        <dbReference type="ChEBI" id="CHEBI:57692"/>
    </cofactor>
</comment>
<feature type="domain" description="Acyl-CoA oxidase/dehydrogenase middle" evidence="8">
    <location>
        <begin position="120"/>
        <end position="213"/>
    </location>
</feature>
<dbReference type="STRING" id="633194.SAMN05421759_10257"/>
<dbReference type="Proteomes" id="UP000186684">
    <property type="component" value="Unassembled WGS sequence"/>
</dbReference>
<dbReference type="Gene3D" id="1.20.140.10">
    <property type="entry name" value="Butyryl-CoA Dehydrogenase, subunit A, domain 3"/>
    <property type="match status" value="1"/>
</dbReference>
<keyword evidence="4 6" id="KW-0274">FAD</keyword>
<dbReference type="OrthoDB" id="7328575at2"/>
<dbReference type="Pfam" id="PF00441">
    <property type="entry name" value="Acyl-CoA_dh_1"/>
    <property type="match status" value="1"/>
</dbReference>
<feature type="domain" description="Acyl-CoA dehydrogenase/oxidase N-terminal" evidence="9">
    <location>
        <begin position="6"/>
        <end position="109"/>
    </location>
</feature>
<dbReference type="SUPFAM" id="SSF56645">
    <property type="entry name" value="Acyl-CoA dehydrogenase NM domain-like"/>
    <property type="match status" value="1"/>
</dbReference>
<sequence>MNFDLTEERQMLQDGLRRYLRENVTPEGLNEATDSDTGHSEKVWEGLTEMGVIGALFSEDDGGFGGAGFDLTVVFEEMGRAGVFEPLLETGVLAGGLIAALGSDAQKAQIEEIIGGKVLSFAHSEPRARYDLNHVETKATGGGDGWTLSGTKTVVGHAAIAEAFVVSARTAGDAADEDGISLFIVPADAEGLTIRDYPLNGGGRAGEVFLEDVTVPADALLGEAGQAFPAIEKAAARATAAISAEALGLMETIRALTVGYLQQRRQFGQPIGKFQALQHRMADVLIEIEQARSAVINLAGHLESPRAERERHVSATKNLIGRAGRLVAEESIQMHGGIGMTQEYALGHLAKRLTMVDHRFGDSDFHLERFIRLSAA</sequence>
<accession>A0A1N7KTI2</accession>
<dbReference type="SUPFAM" id="SSF47203">
    <property type="entry name" value="Acyl-CoA dehydrogenase C-terminal domain-like"/>
    <property type="match status" value="1"/>
</dbReference>
<keyword evidence="5 6" id="KW-0560">Oxidoreductase</keyword>
<evidence type="ECO:0000259" key="7">
    <source>
        <dbReference type="Pfam" id="PF00441"/>
    </source>
</evidence>
<organism evidence="10 11">
    <name type="scientific">Roseivivax lentus</name>
    <dbReference type="NCBI Taxonomy" id="633194"/>
    <lineage>
        <taxon>Bacteria</taxon>
        <taxon>Pseudomonadati</taxon>
        <taxon>Pseudomonadota</taxon>
        <taxon>Alphaproteobacteria</taxon>
        <taxon>Rhodobacterales</taxon>
        <taxon>Roseobacteraceae</taxon>
        <taxon>Roseivivax</taxon>
    </lineage>
</organism>
<evidence type="ECO:0000259" key="9">
    <source>
        <dbReference type="Pfam" id="PF02771"/>
    </source>
</evidence>
<proteinExistence type="inferred from homology"/>
<dbReference type="AlphaFoldDB" id="A0A1N7KTI2"/>
<dbReference type="InterPro" id="IPR013786">
    <property type="entry name" value="AcylCoA_DH/ox_N"/>
</dbReference>
<dbReference type="InterPro" id="IPR009075">
    <property type="entry name" value="AcylCo_DH/oxidase_C"/>
</dbReference>
<comment type="similarity">
    <text evidence="2 6">Belongs to the acyl-CoA dehydrogenase family.</text>
</comment>
<dbReference type="Gene3D" id="1.10.540.10">
    <property type="entry name" value="Acyl-CoA dehydrogenase/oxidase, N-terminal domain"/>
    <property type="match status" value="1"/>
</dbReference>
<dbReference type="InterPro" id="IPR009100">
    <property type="entry name" value="AcylCoA_DH/oxidase_NM_dom_sf"/>
</dbReference>
<name>A0A1N7KTI2_9RHOB</name>
<dbReference type="Pfam" id="PF02771">
    <property type="entry name" value="Acyl-CoA_dh_N"/>
    <property type="match status" value="1"/>
</dbReference>
<evidence type="ECO:0000256" key="6">
    <source>
        <dbReference type="RuleBase" id="RU362125"/>
    </source>
</evidence>
<gene>
    <name evidence="10" type="ORF">SAMN05421759_10257</name>
</gene>
<evidence type="ECO:0000259" key="8">
    <source>
        <dbReference type="Pfam" id="PF02770"/>
    </source>
</evidence>
<feature type="domain" description="Acyl-CoA dehydrogenase/oxidase C-terminal" evidence="7">
    <location>
        <begin position="230"/>
        <end position="367"/>
    </location>
</feature>
<evidence type="ECO:0000256" key="2">
    <source>
        <dbReference type="ARBA" id="ARBA00009347"/>
    </source>
</evidence>
<dbReference type="PANTHER" id="PTHR43884">
    <property type="entry name" value="ACYL-COA DEHYDROGENASE"/>
    <property type="match status" value="1"/>
</dbReference>
<evidence type="ECO:0000256" key="5">
    <source>
        <dbReference type="ARBA" id="ARBA00023002"/>
    </source>
</evidence>
<evidence type="ECO:0000256" key="1">
    <source>
        <dbReference type="ARBA" id="ARBA00001974"/>
    </source>
</evidence>
<dbReference type="Pfam" id="PF02770">
    <property type="entry name" value="Acyl-CoA_dh_M"/>
    <property type="match status" value="1"/>
</dbReference>
<dbReference type="GO" id="GO:0003995">
    <property type="term" value="F:acyl-CoA dehydrogenase activity"/>
    <property type="evidence" value="ECO:0007669"/>
    <property type="project" value="TreeGrafter"/>
</dbReference>
<dbReference type="GO" id="GO:0050660">
    <property type="term" value="F:flavin adenine dinucleotide binding"/>
    <property type="evidence" value="ECO:0007669"/>
    <property type="project" value="InterPro"/>
</dbReference>
<evidence type="ECO:0000313" key="10">
    <source>
        <dbReference type="EMBL" id="SIS64932.1"/>
    </source>
</evidence>